<evidence type="ECO:0000313" key="1">
    <source>
        <dbReference type="EMBL" id="QLQ79985.1"/>
    </source>
</evidence>
<organism evidence="1 2">
    <name type="scientific">Torulaspora globosa</name>
    <dbReference type="NCBI Taxonomy" id="48254"/>
    <lineage>
        <taxon>Eukaryota</taxon>
        <taxon>Fungi</taxon>
        <taxon>Dikarya</taxon>
        <taxon>Ascomycota</taxon>
        <taxon>Saccharomycotina</taxon>
        <taxon>Saccharomycetes</taxon>
        <taxon>Saccharomycetales</taxon>
        <taxon>Saccharomycetaceae</taxon>
        <taxon>Torulaspora</taxon>
    </lineage>
</organism>
<dbReference type="AlphaFoldDB" id="A0A7H9HU95"/>
<reference evidence="1 2" key="1">
    <citation type="submission" date="2020-06" db="EMBL/GenBank/DDBJ databases">
        <title>The yeast mating-type switching endonuclease HO is a domesticated member of an unorthodox homing genetic element family.</title>
        <authorList>
            <person name="Coughlan A.Y."/>
            <person name="Lombardi L."/>
            <person name="Braun-Galleani S."/>
            <person name="Martos A.R."/>
            <person name="Galeote V."/>
            <person name="Bigey F."/>
            <person name="Dequin S."/>
            <person name="Byrne K.P."/>
            <person name="Wolfe K.H."/>
        </authorList>
    </citation>
    <scope>NUCLEOTIDE SEQUENCE [LARGE SCALE GENOMIC DNA]</scope>
    <source>
        <strain evidence="1 2">CBS2947</strain>
    </source>
</reference>
<protein>
    <submittedName>
        <fullName evidence="1">Uncharacterized protein</fullName>
    </submittedName>
</protein>
<keyword evidence="2" id="KW-1185">Reference proteome</keyword>
<dbReference type="OrthoDB" id="10318204at2759"/>
<proteinExistence type="predicted"/>
<dbReference type="EMBL" id="CP059269">
    <property type="protein sequence ID" value="QLQ79985.1"/>
    <property type="molecule type" value="Genomic_DNA"/>
</dbReference>
<gene>
    <name evidence="1" type="ORF">HG537_0C06340</name>
</gene>
<evidence type="ECO:0000313" key="2">
    <source>
        <dbReference type="Proteomes" id="UP000510647"/>
    </source>
</evidence>
<dbReference type="Proteomes" id="UP000510647">
    <property type="component" value="Chromosome 3"/>
</dbReference>
<accession>A0A7H9HU95</accession>
<sequence>MVYNVDEETAKRCKQAQEQYIEQLESEAQKQLDQTKHGGNATIGSMTIREVLEIERNEQSAE</sequence>
<name>A0A7H9HU95_9SACH</name>